<dbReference type="AlphaFoldDB" id="A0A9X4NF24"/>
<dbReference type="RefSeq" id="WP_278228641.1">
    <property type="nucleotide sequence ID" value="NZ_JAOWLY010000001.1"/>
</dbReference>
<reference evidence="1" key="2">
    <citation type="journal article" date="2023" name="Food Microbiol.">
        <title>Evaluation of the fermentation potential of lactic acid bacteria isolated from herbs, fruits and vegetables as starter cultures in nut-based milk alternatives.</title>
        <authorList>
            <person name="Huang W."/>
            <person name="Dong A."/>
            <person name="Pham H.T."/>
            <person name="Zhou C."/>
            <person name="Huo Z."/>
            <person name="Watjen A.P."/>
            <person name="Prakash S."/>
            <person name="Bang-Berthelsen C.H."/>
            <person name="Turner M.S."/>
        </authorList>
    </citation>
    <scope>NUCLEOTIDE SEQUENCE</scope>
    <source>
        <strain evidence="1">3</strain>
    </source>
</reference>
<name>A0A9X4NF24_9LACT</name>
<evidence type="ECO:0000313" key="2">
    <source>
        <dbReference type="Proteomes" id="UP001152614"/>
    </source>
</evidence>
<protein>
    <submittedName>
        <fullName evidence="1">Uncharacterized protein</fullName>
    </submittedName>
</protein>
<dbReference type="EMBL" id="JAOWLY010000001">
    <property type="protein sequence ID" value="MDG4982855.1"/>
    <property type="molecule type" value="Genomic_DNA"/>
</dbReference>
<evidence type="ECO:0000313" key="1">
    <source>
        <dbReference type="EMBL" id="MDG4982855.1"/>
    </source>
</evidence>
<comment type="caution">
    <text evidence="1">The sequence shown here is derived from an EMBL/GenBank/DDBJ whole genome shotgun (WGS) entry which is preliminary data.</text>
</comment>
<gene>
    <name evidence="1" type="ORF">OGZ51_01655</name>
</gene>
<organism evidence="1 2">
    <name type="scientific">Lactococcus lactis</name>
    <dbReference type="NCBI Taxonomy" id="1358"/>
    <lineage>
        <taxon>Bacteria</taxon>
        <taxon>Bacillati</taxon>
        <taxon>Bacillota</taxon>
        <taxon>Bacilli</taxon>
        <taxon>Lactobacillales</taxon>
        <taxon>Streptococcaceae</taxon>
        <taxon>Lactococcus</taxon>
    </lineage>
</organism>
<sequence>MTIKQENWATIPNSSRINIIRSVKNRGVFAGLTDLFEKPREDGTTLDLTYISYSPENKAVIINYTINWNGNDKERKRVVCRLSWDIFISEPFTIPVDEFKQMLIE</sequence>
<reference evidence="1" key="1">
    <citation type="submission" date="2022-10" db="EMBL/GenBank/DDBJ databases">
        <authorList>
            <person name="Turner M.S."/>
            <person name="Huang W."/>
        </authorList>
    </citation>
    <scope>NUCLEOTIDE SEQUENCE</scope>
    <source>
        <strain evidence="1">3</strain>
    </source>
</reference>
<dbReference type="Proteomes" id="UP001152614">
    <property type="component" value="Unassembled WGS sequence"/>
</dbReference>
<accession>A0A9X4NF24</accession>
<proteinExistence type="predicted"/>